<accession>A0A2Z2PK17</accession>
<gene>
    <name evidence="1" type="ordered locus">Atu8063</name>
</gene>
<reference evidence="1" key="4">
    <citation type="submission" date="2007-10" db="EMBL/GenBank/DDBJ databases">
        <authorList>
            <consortium name="agrobacterium.org"/>
            <person name="Slater S.C."/>
            <person name="Setubal J.C."/>
            <person name="Zhao Y."/>
            <person name="Goodner B."/>
            <person name="Houmiel K."/>
            <person name="Sun J."/>
            <person name="Kaul R."/>
            <person name="Goldman B."/>
            <person name="Chen Q."/>
            <person name="Huang W.Mun."/>
            <person name="Casjens S."/>
            <person name="Farrand S."/>
            <person name="Burr T."/>
            <person name="Nester E."/>
            <person name="Kadoi R."/>
            <person name="Ostheimer T."/>
            <person name="Pride N."/>
            <person name="Sabo A."/>
            <person name="Henry E."/>
            <person name="Telepak E."/>
            <person name="Wood D."/>
        </authorList>
    </citation>
    <scope>NUCLEOTIDE SEQUENCE</scope>
    <source>
        <strain evidence="1">C58</strain>
        <plasmid evidence="1">Ti</plasmid>
    </source>
</reference>
<reference evidence="1" key="3">
    <citation type="submission" date="2001-08" db="EMBL/GenBank/DDBJ databases">
        <title>Complete Genome Sequence of Agrobacterium tumefaciens C58 (Rhizobium radiobacter C58), the Causative Agent of Crown Gall Disease in Plants.</title>
        <authorList>
            <person name="Hinkle G."/>
            <person name="Slater S.C."/>
            <person name="Goodner B."/>
        </authorList>
    </citation>
    <scope>NUCLEOTIDE SEQUENCE</scope>
    <source>
        <strain evidence="1">C58</strain>
        <plasmid evidence="1">Ti</plasmid>
    </source>
</reference>
<reference evidence="1 3" key="2">
    <citation type="journal article" date="2001" name="Science">
        <title>Genome sequence of the plant pathogen and biotechnology agent Agrobacterium tumefaciens C58.</title>
        <authorList>
            <person name="Goodner B."/>
            <person name="Hinkle G."/>
            <person name="Gattung S."/>
            <person name="Miller N."/>
            <person name="Blanchard M."/>
            <person name="Qurollo B."/>
            <person name="Goldman B.S."/>
            <person name="Cao Y."/>
            <person name="Askenazi M."/>
            <person name="Halling C."/>
            <person name="Mullin L."/>
            <person name="Houmiel K."/>
            <person name="Gordon J."/>
            <person name="Vaudin M."/>
            <person name="Iartchouk O."/>
            <person name="Epp A."/>
            <person name="Liu F."/>
            <person name="Wollam C."/>
            <person name="Allinger M."/>
            <person name="Doughty D."/>
            <person name="Scott C."/>
            <person name="Lappas C."/>
            <person name="Markelz B."/>
            <person name="Flanagan C."/>
            <person name="Crowell C."/>
            <person name="Gurson J."/>
            <person name="Lomo C."/>
            <person name="Sear C."/>
            <person name="Strub G."/>
            <person name="Cielo C."/>
            <person name="Slater S."/>
        </authorList>
    </citation>
    <scope>NUCLEOTIDE SEQUENCE [LARGE SCALE GENOMIC DNA]</scope>
    <source>
        <strain evidence="1">C58</strain>
        <strain evidence="3">C58 / ATCC 33970</strain>
        <plasmid evidence="3">Plasmid Ti</plasmid>
    </source>
</reference>
<evidence type="ECO:0000313" key="3">
    <source>
        <dbReference type="Proteomes" id="UP000000813"/>
    </source>
</evidence>
<dbReference type="OrthoDB" id="8290390at2"/>
<dbReference type="HOGENOM" id="CLU_2257747_0_0_5"/>
<dbReference type="KEGG" id="atu:Atu8063"/>
<reference evidence="2" key="5">
    <citation type="submission" date="2016-10" db="EMBL/GenBank/DDBJ databases">
        <title>Agrobacterium Ti plasmids: Classification based on T-DNA and Vir regions organization.</title>
        <authorList>
            <person name="Nabi N."/>
            <person name="Vial L."/>
            <person name="Ben Hafsa A."/>
            <person name="Chapulliot D."/>
            <person name="Berard A."/>
            <person name="Chauveau A."/>
            <person name="Le Paslier M.-C."/>
            <person name="Harzallah Skhiri F."/>
            <person name="Brunel D."/>
            <person name="Nesme X."/>
            <person name="Chaouachi M."/>
        </authorList>
    </citation>
    <scope>NUCLEOTIDE SEQUENCE</scope>
    <source>
        <plasmid evidence="2">pTi_GV3101</plasmid>
    </source>
</reference>
<geneLocation type="plasmid" evidence="1 3">
    <name>Ti</name>
</geneLocation>
<sequence length="103" mass="11525">MVTGLIFNRSPDPQLVWLNRAQAALGGWPSVLLNVFERRLLKIASFDQRFNNRNSQAHGTIIGAPSMTFGCRAQQIQSLADTISSARLIAHSIKVFEPDRFSR</sequence>
<protein>
    <submittedName>
        <fullName evidence="2">Uncharacterized protein</fullName>
    </submittedName>
</protein>
<dbReference type="Proteomes" id="UP000000813">
    <property type="component" value="Plasmid Ti"/>
</dbReference>
<keyword evidence="3" id="KW-1185">Reference proteome</keyword>
<evidence type="ECO:0000313" key="1">
    <source>
        <dbReference type="EMBL" id="ABW89730.1"/>
    </source>
</evidence>
<dbReference type="EMBL" id="KY000036">
    <property type="protein sequence ID" value="ASK42690.1"/>
    <property type="molecule type" value="Genomic_DNA"/>
</dbReference>
<dbReference type="EMBL" id="AE007871">
    <property type="protein sequence ID" value="ABW89730.1"/>
    <property type="molecule type" value="Genomic_DNA"/>
</dbReference>
<dbReference type="AlphaFoldDB" id="A0A2Z2PK17"/>
<geneLocation type="plasmid" evidence="2">
    <name>pTi_GV3101</name>
</geneLocation>
<evidence type="ECO:0000313" key="2">
    <source>
        <dbReference type="EMBL" id="ASK42690.1"/>
    </source>
</evidence>
<name>A0A2Z2PK17_AGRFC</name>
<dbReference type="EnsemblBacteria" id="ABW89730">
    <property type="protein sequence ID" value="ABW89730"/>
    <property type="gene ID" value="Atu8063"/>
</dbReference>
<accession>A8WFH2</accession>
<organism evidence="2">
    <name type="scientific">Agrobacterium fabrum (strain C58 / ATCC 33970)</name>
    <name type="common">Agrobacterium tumefaciens (strain C58)</name>
    <dbReference type="NCBI Taxonomy" id="176299"/>
    <lineage>
        <taxon>Bacteria</taxon>
        <taxon>Pseudomonadati</taxon>
        <taxon>Pseudomonadota</taxon>
        <taxon>Alphaproteobacteria</taxon>
        <taxon>Hyphomicrobiales</taxon>
        <taxon>Rhizobiaceae</taxon>
        <taxon>Rhizobium/Agrobacterium group</taxon>
        <taxon>Agrobacterium</taxon>
        <taxon>Agrobacterium tumefaciens complex</taxon>
    </lineage>
</organism>
<proteinExistence type="predicted"/>
<keyword evidence="2" id="KW-0614">Plasmid</keyword>
<reference evidence="1" key="1">
    <citation type="journal article" date="2001" name="Science">
        <title>The genome of the natural genetic engineer Agrobacterium tumefaciens C58.</title>
        <authorList>
            <person name="Wood D.W."/>
            <person name="Setubal J.C."/>
            <person name="Kaul R."/>
            <person name="Monks D.E."/>
            <person name="Kitajima J.P."/>
            <person name="Okura V.K."/>
            <person name="Zhou Y."/>
            <person name="Chen L."/>
            <person name="Wood G.E."/>
            <person name="Almeida N.F.Jr."/>
            <person name="Woo L."/>
            <person name="Chen Y."/>
            <person name="Paulsen I.T."/>
            <person name="Eisen J.A."/>
            <person name="Karp P.D."/>
            <person name="Bovee D.Sr."/>
            <person name="Chapman P."/>
            <person name="Clendenning J."/>
            <person name="Deatherage G."/>
            <person name="Gillet W."/>
            <person name="Grant C."/>
            <person name="Kutyavin T."/>
            <person name="Levy R."/>
            <person name="Li M.J."/>
            <person name="McClelland E."/>
            <person name="Palmieri A."/>
            <person name="Raymond C."/>
            <person name="Rouse G."/>
            <person name="Saenphimmachak C."/>
            <person name="Wu Z."/>
            <person name="Romero P."/>
            <person name="Gordon D."/>
            <person name="Zhang S."/>
            <person name="Yoo H."/>
            <person name="Tao Y."/>
            <person name="Biddle P."/>
            <person name="Jung M."/>
            <person name="Krespan W."/>
            <person name="Perry M."/>
            <person name="Gordon-Kamm B."/>
            <person name="Liao L."/>
            <person name="Kim S."/>
            <person name="Hendrick C."/>
            <person name="Zhao Z.Y."/>
            <person name="Dolan M."/>
            <person name="Chumley F."/>
            <person name="Tingey S.V."/>
            <person name="Tomb J.F."/>
            <person name="Gordon M.P."/>
            <person name="Olson M.V."/>
            <person name="Nester E.W."/>
        </authorList>
    </citation>
    <scope>NUCLEOTIDE SEQUENCE</scope>
    <source>
        <strain evidence="1">C58</strain>
    </source>
</reference>